<evidence type="ECO:0000259" key="1">
    <source>
        <dbReference type="PROSITE" id="PS51186"/>
    </source>
</evidence>
<evidence type="ECO:0000313" key="2">
    <source>
        <dbReference type="EMBL" id="KRN24438.1"/>
    </source>
</evidence>
<dbReference type="InterPro" id="IPR016181">
    <property type="entry name" value="Acyl_CoA_acyltransferase"/>
</dbReference>
<dbReference type="RefSeq" id="WP_054661266.1">
    <property type="nucleotide sequence ID" value="NZ_AYZJ01000023.1"/>
</dbReference>
<dbReference type="PATRIC" id="fig|1423730.4.peg.1295"/>
<sequence>MKIEPITPKKFDASLDVIRQAFAGAAHTDGHEAELVEKLRKSPTYDPDYDVIATSDDGAVIGSALLSAAKIISDAQTWPVFVLAPLAVLPAYQHQSVGSNLIKYLEMQAGEDERMAISILGDPKFYGRFGYLPASQYDITGPFTGAEFMIKPIRQGGLENVSGRLEYDPAFGL</sequence>
<evidence type="ECO:0000313" key="3">
    <source>
        <dbReference type="Proteomes" id="UP000050865"/>
    </source>
</evidence>
<reference evidence="2 3" key="1">
    <citation type="journal article" date="2015" name="Genome Announc.">
        <title>Expanding the biotechnology potential of lactobacilli through comparative genomics of 213 strains and associated genera.</title>
        <authorList>
            <person name="Sun Z."/>
            <person name="Harris H.M."/>
            <person name="McCann A."/>
            <person name="Guo C."/>
            <person name="Argimon S."/>
            <person name="Zhang W."/>
            <person name="Yang X."/>
            <person name="Jeffery I.B."/>
            <person name="Cooney J.C."/>
            <person name="Kagawa T.F."/>
            <person name="Liu W."/>
            <person name="Song Y."/>
            <person name="Salvetti E."/>
            <person name="Wrobel A."/>
            <person name="Rasinkangas P."/>
            <person name="Parkhill J."/>
            <person name="Rea M.C."/>
            <person name="O'Sullivan O."/>
            <person name="Ritari J."/>
            <person name="Douillard F.P."/>
            <person name="Paul Ross R."/>
            <person name="Yang R."/>
            <person name="Briner A.E."/>
            <person name="Felis G.E."/>
            <person name="de Vos W.M."/>
            <person name="Barrangou R."/>
            <person name="Klaenhammer T.R."/>
            <person name="Caufield P.W."/>
            <person name="Cui Y."/>
            <person name="Zhang H."/>
            <person name="O'Toole P.W."/>
        </authorList>
    </citation>
    <scope>NUCLEOTIDE SEQUENCE [LARGE SCALE GENOMIC DNA]</scope>
    <source>
        <strain evidence="2 3">DSM 22697</strain>
    </source>
</reference>
<dbReference type="GO" id="GO:0016747">
    <property type="term" value="F:acyltransferase activity, transferring groups other than amino-acyl groups"/>
    <property type="evidence" value="ECO:0007669"/>
    <property type="project" value="InterPro"/>
</dbReference>
<dbReference type="Gene3D" id="3.40.630.30">
    <property type="match status" value="1"/>
</dbReference>
<dbReference type="AlphaFoldDB" id="A0A0R2FA48"/>
<organism evidence="2 3">
    <name type="scientific">Lacticaseibacillus camelliae DSM 22697 = JCM 13995</name>
    <dbReference type="NCBI Taxonomy" id="1423730"/>
    <lineage>
        <taxon>Bacteria</taxon>
        <taxon>Bacillati</taxon>
        <taxon>Bacillota</taxon>
        <taxon>Bacilli</taxon>
        <taxon>Lactobacillales</taxon>
        <taxon>Lactobacillaceae</taxon>
        <taxon>Lacticaseibacillus</taxon>
    </lineage>
</organism>
<dbReference type="EMBL" id="AYZJ01000023">
    <property type="protein sequence ID" value="KRN24438.1"/>
    <property type="molecule type" value="Genomic_DNA"/>
</dbReference>
<dbReference type="SUPFAM" id="SSF55729">
    <property type="entry name" value="Acyl-CoA N-acyltransferases (Nat)"/>
    <property type="match status" value="1"/>
</dbReference>
<dbReference type="OrthoDB" id="9797178at2"/>
<dbReference type="CDD" id="cd04301">
    <property type="entry name" value="NAT_SF"/>
    <property type="match status" value="1"/>
</dbReference>
<dbReference type="Pfam" id="PF13527">
    <property type="entry name" value="Acetyltransf_9"/>
    <property type="match status" value="1"/>
</dbReference>
<accession>A0A0R2FA48</accession>
<keyword evidence="3" id="KW-1185">Reference proteome</keyword>
<dbReference type="STRING" id="1423730.FC75_GL001239"/>
<feature type="domain" description="N-acetyltransferase" evidence="1">
    <location>
        <begin position="1"/>
        <end position="154"/>
    </location>
</feature>
<keyword evidence="2" id="KW-0808">Transferase</keyword>
<name>A0A0R2FA48_9LACO</name>
<proteinExistence type="predicted"/>
<dbReference type="InterPro" id="IPR000182">
    <property type="entry name" value="GNAT_dom"/>
</dbReference>
<dbReference type="PROSITE" id="PS51186">
    <property type="entry name" value="GNAT"/>
    <property type="match status" value="1"/>
</dbReference>
<protein>
    <submittedName>
        <fullName evidence="2">Acetyltransferase, GNAT family protein</fullName>
    </submittedName>
</protein>
<dbReference type="Proteomes" id="UP000050865">
    <property type="component" value="Unassembled WGS sequence"/>
</dbReference>
<comment type="caution">
    <text evidence="2">The sequence shown here is derived from an EMBL/GenBank/DDBJ whole genome shotgun (WGS) entry which is preliminary data.</text>
</comment>
<gene>
    <name evidence="2" type="ORF">FC75_GL001239</name>
</gene>